<dbReference type="InterPro" id="IPR035911">
    <property type="entry name" value="MurE/MurF_N"/>
</dbReference>
<dbReference type="UniPathway" id="UPA00219"/>
<dbReference type="SUPFAM" id="SSF53244">
    <property type="entry name" value="MurD-like peptide ligases, peptide-binding domain"/>
    <property type="match status" value="1"/>
</dbReference>
<keyword evidence="8 13" id="KW-0436">Ligase</keyword>
<dbReference type="SUPFAM" id="SSF53623">
    <property type="entry name" value="MurD-like peptide ligases, catalytic domain"/>
    <property type="match status" value="1"/>
</dbReference>
<accession>A0A371IJL8</accession>
<proteinExistence type="inferred from homology"/>
<evidence type="ECO:0000256" key="3">
    <source>
        <dbReference type="ARBA" id="ARBA00022618"/>
    </source>
</evidence>
<dbReference type="NCBIfam" id="TIGR01085">
    <property type="entry name" value="murE"/>
    <property type="match status" value="1"/>
</dbReference>
<protein>
    <recommendedName>
        <fullName evidence="8">UDP-N-acetylmuramyl-tripeptide synthetase</fullName>
        <ecNumber evidence="8">6.3.2.-</ecNumber>
    </recommendedName>
    <alternativeName>
        <fullName evidence="8">UDP-MurNAc-tripeptide synthetase</fullName>
    </alternativeName>
</protein>
<dbReference type="Pfam" id="PF08245">
    <property type="entry name" value="Mur_ligase_M"/>
    <property type="match status" value="1"/>
</dbReference>
<dbReference type="EMBL" id="MBEW02000024">
    <property type="protein sequence ID" value="RDY20666.1"/>
    <property type="molecule type" value="Genomic_DNA"/>
</dbReference>
<dbReference type="AlphaFoldDB" id="A0A371IJL8"/>
<keyword evidence="8" id="KW-0067">ATP-binding</keyword>
<evidence type="ECO:0000256" key="8">
    <source>
        <dbReference type="HAMAP-Rule" id="MF_00208"/>
    </source>
</evidence>
<keyword evidence="8" id="KW-0460">Magnesium</keyword>
<comment type="cofactor">
    <cofactor evidence="8">
        <name>Mg(2+)</name>
        <dbReference type="ChEBI" id="CHEBI:18420"/>
    </cofactor>
</comment>
<dbReference type="Gene3D" id="3.40.1390.10">
    <property type="entry name" value="MurE/MurF, N-terminal domain"/>
    <property type="match status" value="1"/>
</dbReference>
<dbReference type="HAMAP" id="MF_00208">
    <property type="entry name" value="MurE"/>
    <property type="match status" value="1"/>
</dbReference>
<dbReference type="InterPro" id="IPR036615">
    <property type="entry name" value="Mur_ligase_C_dom_sf"/>
</dbReference>
<keyword evidence="8" id="KW-0963">Cytoplasm</keyword>
<dbReference type="STRING" id="1871336.BBG48_09510"/>
<dbReference type="Pfam" id="PF02875">
    <property type="entry name" value="Mur_ligase_C"/>
    <property type="match status" value="1"/>
</dbReference>
<sequence length="484" mass="54551">MKLQALIEKLKVKKIIELDPNKEVIDLIYNSKKAKKDTIFFAMVGTRVDGHKFIKDVETAGCDIIVLSDASYIAGNSTYILVEDTREALAYLSNIFFKEPSKNMTVVGITGTKGKTTIANYIKYIMDDNDKPCGIIGTNGIFYLDKEISTPNTTPESYEIQKALRQMLDSGVKNVVMEVSSLGLKCNRVSHLDFDIGIFTNLSPDHIGENEHESFEDYMLSKAKLFELAKKSIINIDDEYANVMQERTKNCKTYGLSNGADYTAINIVYPNSLDDMKTYFDIKDESYSVNSFGSFGVYNALCTVACLKELGYPYEKIKKSLNMAYVKGRLQVLDVLEGRKVIIDYAHNEVSLENLLSNIKTMNPKRIITIFGSIGTRAKHRRQELAEVSSKYSDLIIVTSDNPDIEDPLDIIKQILSFIPEDKKNSVFSFVDRDIAIKKAIELSKEGDVIVIAGKGHEEYQLINGERVHFSDYETVLKYAKNVD</sequence>
<feature type="modified residue" description="N6-carboxylysine" evidence="8">
    <location>
        <position position="222"/>
    </location>
</feature>
<dbReference type="PANTHER" id="PTHR23135:SF4">
    <property type="entry name" value="UDP-N-ACETYLMURAMOYL-L-ALANYL-D-GLUTAMATE--2,6-DIAMINOPIMELATE LIGASE MURE HOMOLOG, CHLOROPLASTIC"/>
    <property type="match status" value="1"/>
</dbReference>
<dbReference type="InterPro" id="IPR036565">
    <property type="entry name" value="Mur-like_cat_sf"/>
</dbReference>
<feature type="domain" description="Mur ligase central" evidence="12">
    <location>
        <begin position="109"/>
        <end position="306"/>
    </location>
</feature>
<dbReference type="GO" id="GO:0008360">
    <property type="term" value="P:regulation of cell shape"/>
    <property type="evidence" value="ECO:0007669"/>
    <property type="project" value="UniProtKB-KW"/>
</dbReference>
<feature type="domain" description="Mur ligase N-terminal catalytic" evidence="10">
    <location>
        <begin position="29"/>
        <end position="94"/>
    </location>
</feature>
<feature type="binding site" evidence="8">
    <location>
        <begin position="111"/>
        <end position="117"/>
    </location>
    <ligand>
        <name>ATP</name>
        <dbReference type="ChEBI" id="CHEBI:30616"/>
    </ligand>
</feature>
<dbReference type="SUPFAM" id="SSF63418">
    <property type="entry name" value="MurE/MurF N-terminal domain"/>
    <property type="match status" value="1"/>
</dbReference>
<keyword evidence="4 8" id="KW-0133">Cell shape</keyword>
<reference evidence="13 14" key="1">
    <citation type="journal article" date="2016" name="Genome Announc.">
        <title>Draft Genome Sequence of Criibacterium bergeronii gen. nov., sp. nov., Strain CCRI-22567T, Isolated from a Vaginal Sample from a Woman with Bacterial Vaginosis.</title>
        <authorList>
            <person name="Maheux A.F."/>
            <person name="Berube E."/>
            <person name="Boudreau D.K."/>
            <person name="Raymond F."/>
            <person name="Corbeil J."/>
            <person name="Roy P.H."/>
            <person name="Boissinot M."/>
            <person name="Omar R.F."/>
        </authorList>
    </citation>
    <scope>NUCLEOTIDE SEQUENCE [LARGE SCALE GENOMIC DNA]</scope>
    <source>
        <strain evidence="13 14">CCRI-22567</strain>
    </source>
</reference>
<evidence type="ECO:0000256" key="1">
    <source>
        <dbReference type="ARBA" id="ARBA00004752"/>
    </source>
</evidence>
<dbReference type="GO" id="GO:0000287">
    <property type="term" value="F:magnesium ion binding"/>
    <property type="evidence" value="ECO:0007669"/>
    <property type="project" value="UniProtKB-UniRule"/>
</dbReference>
<comment type="similarity">
    <text evidence="2 8">Belongs to the MurCDEF family. MurE subfamily.</text>
</comment>
<keyword evidence="6 8" id="KW-0131">Cell cycle</keyword>
<comment type="caution">
    <text evidence="13">The sequence shown here is derived from an EMBL/GenBank/DDBJ whole genome shotgun (WGS) entry which is preliminary data.</text>
</comment>
<comment type="function">
    <text evidence="8">Catalyzes the addition of an amino acid to the nucleotide precursor UDP-N-acetylmuramoyl-L-alanyl-D-glutamate (UMAG) in the biosynthesis of bacterial cell-wall peptidoglycan.</text>
</comment>
<gene>
    <name evidence="8" type="primary">murE</name>
    <name evidence="13" type="ORF">BBG48_008935</name>
</gene>
<feature type="binding site" evidence="8">
    <location>
        <position position="188"/>
    </location>
    <ligand>
        <name>UDP-N-acetyl-alpha-D-muramoyl-L-alanyl-D-glutamate</name>
        <dbReference type="ChEBI" id="CHEBI:83900"/>
    </ligand>
</feature>
<dbReference type="RefSeq" id="WP_068913103.1">
    <property type="nucleotide sequence ID" value="NZ_MBEW02000024.1"/>
</dbReference>
<dbReference type="GO" id="GO:0016881">
    <property type="term" value="F:acid-amino acid ligase activity"/>
    <property type="evidence" value="ECO:0007669"/>
    <property type="project" value="UniProtKB-UniRule"/>
</dbReference>
<evidence type="ECO:0000256" key="4">
    <source>
        <dbReference type="ARBA" id="ARBA00022960"/>
    </source>
</evidence>
<name>A0A371IJL8_9FIRM</name>
<comment type="PTM">
    <text evidence="8">Carboxylation is probably crucial for Mg(2+) binding and, consequently, for the gamma-phosphate positioning of ATP.</text>
</comment>
<dbReference type="EC" id="6.3.2.-" evidence="8"/>
<dbReference type="Gene3D" id="3.40.1190.10">
    <property type="entry name" value="Mur-like, catalytic domain"/>
    <property type="match status" value="1"/>
</dbReference>
<evidence type="ECO:0000259" key="10">
    <source>
        <dbReference type="Pfam" id="PF01225"/>
    </source>
</evidence>
<comment type="pathway">
    <text evidence="1 8 9">Cell wall biogenesis; peptidoglycan biosynthesis.</text>
</comment>
<keyword evidence="14" id="KW-1185">Reference proteome</keyword>
<dbReference type="PANTHER" id="PTHR23135">
    <property type="entry name" value="MUR LIGASE FAMILY MEMBER"/>
    <property type="match status" value="1"/>
</dbReference>
<feature type="binding site" evidence="8">
    <location>
        <begin position="153"/>
        <end position="154"/>
    </location>
    <ligand>
        <name>UDP-N-acetyl-alpha-D-muramoyl-L-alanyl-D-glutamate</name>
        <dbReference type="ChEBI" id="CHEBI:83900"/>
    </ligand>
</feature>
<dbReference type="GO" id="GO:0009252">
    <property type="term" value="P:peptidoglycan biosynthetic process"/>
    <property type="evidence" value="ECO:0007669"/>
    <property type="project" value="UniProtKB-UniRule"/>
</dbReference>
<keyword evidence="7 8" id="KW-0961">Cell wall biogenesis/degradation</keyword>
<evidence type="ECO:0000256" key="9">
    <source>
        <dbReference type="RuleBase" id="RU004135"/>
    </source>
</evidence>
<comment type="caution">
    <text evidence="8">Lacks conserved residue(s) required for the propagation of feature annotation.</text>
</comment>
<dbReference type="NCBIfam" id="NF001126">
    <property type="entry name" value="PRK00139.1-4"/>
    <property type="match status" value="1"/>
</dbReference>
<dbReference type="InterPro" id="IPR004101">
    <property type="entry name" value="Mur_ligase_C"/>
</dbReference>
<evidence type="ECO:0000313" key="14">
    <source>
        <dbReference type="Proteomes" id="UP000093352"/>
    </source>
</evidence>
<dbReference type="Pfam" id="PF01225">
    <property type="entry name" value="Mur_ligase"/>
    <property type="match status" value="1"/>
</dbReference>
<dbReference type="GO" id="GO:0005737">
    <property type="term" value="C:cytoplasm"/>
    <property type="evidence" value="ECO:0007669"/>
    <property type="project" value="UniProtKB-SubCell"/>
</dbReference>
<feature type="binding site" evidence="8">
    <location>
        <position position="152"/>
    </location>
    <ligand>
        <name>UDP-N-acetyl-alpha-D-muramoyl-L-alanyl-D-glutamate</name>
        <dbReference type="ChEBI" id="CHEBI:83900"/>
    </ligand>
</feature>
<organism evidence="13 14">
    <name type="scientific">Criibacterium bergeronii</name>
    <dbReference type="NCBI Taxonomy" id="1871336"/>
    <lineage>
        <taxon>Bacteria</taxon>
        <taxon>Bacillati</taxon>
        <taxon>Bacillota</taxon>
        <taxon>Clostridia</taxon>
        <taxon>Peptostreptococcales</taxon>
        <taxon>Filifactoraceae</taxon>
        <taxon>Criibacterium</taxon>
    </lineage>
</organism>
<evidence type="ECO:0000256" key="5">
    <source>
        <dbReference type="ARBA" id="ARBA00022984"/>
    </source>
</evidence>
<keyword evidence="8" id="KW-0547">Nucleotide-binding</keyword>
<dbReference type="Gene3D" id="3.90.190.20">
    <property type="entry name" value="Mur ligase, C-terminal domain"/>
    <property type="match status" value="1"/>
</dbReference>
<dbReference type="InterPro" id="IPR005761">
    <property type="entry name" value="UDP-N-AcMur-Glu-dNH2Pim_ligase"/>
</dbReference>
<feature type="binding site" evidence="8">
    <location>
        <position position="180"/>
    </location>
    <ligand>
        <name>UDP-N-acetyl-alpha-D-muramoyl-L-alanyl-D-glutamate</name>
        <dbReference type="ChEBI" id="CHEBI:83900"/>
    </ligand>
</feature>
<evidence type="ECO:0000313" key="13">
    <source>
        <dbReference type="EMBL" id="RDY20666.1"/>
    </source>
</evidence>
<dbReference type="InterPro" id="IPR013221">
    <property type="entry name" value="Mur_ligase_cen"/>
</dbReference>
<evidence type="ECO:0000256" key="7">
    <source>
        <dbReference type="ARBA" id="ARBA00023316"/>
    </source>
</evidence>
<dbReference type="GO" id="GO:0005524">
    <property type="term" value="F:ATP binding"/>
    <property type="evidence" value="ECO:0007669"/>
    <property type="project" value="UniProtKB-UniRule"/>
</dbReference>
<evidence type="ECO:0000256" key="6">
    <source>
        <dbReference type="ARBA" id="ARBA00023306"/>
    </source>
</evidence>
<evidence type="ECO:0000259" key="11">
    <source>
        <dbReference type="Pfam" id="PF02875"/>
    </source>
</evidence>
<evidence type="ECO:0000259" key="12">
    <source>
        <dbReference type="Pfam" id="PF08245"/>
    </source>
</evidence>
<keyword evidence="3 8" id="KW-0132">Cell division</keyword>
<dbReference type="Proteomes" id="UP000093352">
    <property type="component" value="Unassembled WGS sequence"/>
</dbReference>
<feature type="binding site" evidence="8">
    <location>
        <position position="31"/>
    </location>
    <ligand>
        <name>UDP-N-acetyl-alpha-D-muramoyl-L-alanyl-D-glutamate</name>
        <dbReference type="ChEBI" id="CHEBI:83900"/>
    </ligand>
</feature>
<feature type="domain" description="Mur ligase C-terminal" evidence="11">
    <location>
        <begin position="328"/>
        <end position="456"/>
    </location>
</feature>
<evidence type="ECO:0000256" key="2">
    <source>
        <dbReference type="ARBA" id="ARBA00005898"/>
    </source>
</evidence>
<dbReference type="GO" id="GO:0071555">
    <property type="term" value="P:cell wall organization"/>
    <property type="evidence" value="ECO:0007669"/>
    <property type="project" value="UniProtKB-KW"/>
</dbReference>
<keyword evidence="5 8" id="KW-0573">Peptidoglycan synthesis</keyword>
<comment type="subcellular location">
    <subcellularLocation>
        <location evidence="8 9">Cytoplasm</location>
    </subcellularLocation>
</comment>
<dbReference type="GO" id="GO:0051301">
    <property type="term" value="P:cell division"/>
    <property type="evidence" value="ECO:0007669"/>
    <property type="project" value="UniProtKB-KW"/>
</dbReference>
<dbReference type="InterPro" id="IPR000713">
    <property type="entry name" value="Mur_ligase_N"/>
</dbReference>